<dbReference type="STRING" id="763406.A0A1E3NRW9"/>
<accession>A0A1E3NRW9</accession>
<organism evidence="7 8">
    <name type="scientific">Pichia membranifaciens NRRL Y-2026</name>
    <dbReference type="NCBI Taxonomy" id="763406"/>
    <lineage>
        <taxon>Eukaryota</taxon>
        <taxon>Fungi</taxon>
        <taxon>Dikarya</taxon>
        <taxon>Ascomycota</taxon>
        <taxon>Saccharomycotina</taxon>
        <taxon>Pichiomycetes</taxon>
        <taxon>Pichiales</taxon>
        <taxon>Pichiaceae</taxon>
        <taxon>Pichia</taxon>
    </lineage>
</organism>
<feature type="transmembrane region" description="Helical" evidence="6">
    <location>
        <begin position="158"/>
        <end position="188"/>
    </location>
</feature>
<evidence type="ECO:0000256" key="1">
    <source>
        <dbReference type="ARBA" id="ARBA00004141"/>
    </source>
</evidence>
<evidence type="ECO:0000256" key="2">
    <source>
        <dbReference type="ARBA" id="ARBA00022692"/>
    </source>
</evidence>
<dbReference type="PANTHER" id="PTHR12703:SF3">
    <property type="entry name" value="ABR032WP"/>
    <property type="match status" value="1"/>
</dbReference>
<dbReference type="RefSeq" id="XP_019019551.1">
    <property type="nucleotide sequence ID" value="XM_019162522.1"/>
</dbReference>
<dbReference type="GeneID" id="30179209"/>
<evidence type="ECO:0000256" key="3">
    <source>
        <dbReference type="ARBA" id="ARBA00022989"/>
    </source>
</evidence>
<evidence type="ECO:0000313" key="7">
    <source>
        <dbReference type="EMBL" id="ODQ48438.1"/>
    </source>
</evidence>
<feature type="non-terminal residue" evidence="7">
    <location>
        <position position="1"/>
    </location>
</feature>
<feature type="non-terminal residue" evidence="7">
    <location>
        <position position="236"/>
    </location>
</feature>
<dbReference type="GO" id="GO:0016020">
    <property type="term" value="C:membrane"/>
    <property type="evidence" value="ECO:0007669"/>
    <property type="project" value="UniProtKB-SubCell"/>
</dbReference>
<protein>
    <submittedName>
        <fullName evidence="7">Uncharacterized protein</fullName>
    </submittedName>
</protein>
<keyword evidence="4 6" id="KW-0472">Membrane</keyword>
<dbReference type="GO" id="GO:0005783">
    <property type="term" value="C:endoplasmic reticulum"/>
    <property type="evidence" value="ECO:0007669"/>
    <property type="project" value="TreeGrafter"/>
</dbReference>
<dbReference type="GO" id="GO:0061024">
    <property type="term" value="P:membrane organization"/>
    <property type="evidence" value="ECO:0007669"/>
    <property type="project" value="TreeGrafter"/>
</dbReference>
<feature type="transmembrane region" description="Helical" evidence="6">
    <location>
        <begin position="94"/>
        <end position="115"/>
    </location>
</feature>
<evidence type="ECO:0000313" key="8">
    <source>
        <dbReference type="Proteomes" id="UP000094455"/>
    </source>
</evidence>
<dbReference type="Proteomes" id="UP000094455">
    <property type="component" value="Unassembled WGS sequence"/>
</dbReference>
<dbReference type="AlphaFoldDB" id="A0A1E3NRW9"/>
<name>A0A1E3NRW9_9ASCO</name>
<keyword evidence="8" id="KW-1185">Reference proteome</keyword>
<sequence>PERAPASPAAGGSTSGKKLRKINKPPKSYAKSIWLVGHIMTLGFGVFYSLYYFQRKSQHRLVPWVCYKLTLMGVWTAYVTSIQSQYNIKSLPHYTTLVATENFQYLLLSVMWFFNRNSFFKILPFMIVSLLQIATSCKLTAILKLETQLSKVVLYDELFLFVLLLVDTLLLRGTSGYGLVTYCMFMWLRILQSENTRFFLYDNLIKLDSQISKIKNPKVQQGWLGVKKFLSYKQAN</sequence>
<keyword evidence="3 6" id="KW-1133">Transmembrane helix</keyword>
<reference evidence="7 8" key="1">
    <citation type="journal article" date="2016" name="Proc. Natl. Acad. Sci. U.S.A.">
        <title>Comparative genomics of biotechnologically important yeasts.</title>
        <authorList>
            <person name="Riley R."/>
            <person name="Haridas S."/>
            <person name="Wolfe K.H."/>
            <person name="Lopes M.R."/>
            <person name="Hittinger C.T."/>
            <person name="Goeker M."/>
            <person name="Salamov A.A."/>
            <person name="Wisecaver J.H."/>
            <person name="Long T.M."/>
            <person name="Calvey C.H."/>
            <person name="Aerts A.L."/>
            <person name="Barry K.W."/>
            <person name="Choi C."/>
            <person name="Clum A."/>
            <person name="Coughlan A.Y."/>
            <person name="Deshpande S."/>
            <person name="Douglass A.P."/>
            <person name="Hanson S.J."/>
            <person name="Klenk H.-P."/>
            <person name="LaButti K.M."/>
            <person name="Lapidus A."/>
            <person name="Lindquist E.A."/>
            <person name="Lipzen A.M."/>
            <person name="Meier-Kolthoff J.P."/>
            <person name="Ohm R.A."/>
            <person name="Otillar R.P."/>
            <person name="Pangilinan J.L."/>
            <person name="Peng Y."/>
            <person name="Rokas A."/>
            <person name="Rosa C.A."/>
            <person name="Scheuner C."/>
            <person name="Sibirny A.A."/>
            <person name="Slot J.C."/>
            <person name="Stielow J.B."/>
            <person name="Sun H."/>
            <person name="Kurtzman C.P."/>
            <person name="Blackwell M."/>
            <person name="Grigoriev I.V."/>
            <person name="Jeffries T.W."/>
        </authorList>
    </citation>
    <scope>NUCLEOTIDE SEQUENCE [LARGE SCALE GENOMIC DNA]</scope>
    <source>
        <strain evidence="7 8">NRRL Y-2026</strain>
    </source>
</reference>
<feature type="compositionally biased region" description="Low complexity" evidence="5">
    <location>
        <begin position="1"/>
        <end position="12"/>
    </location>
</feature>
<feature type="transmembrane region" description="Helical" evidence="6">
    <location>
        <begin position="122"/>
        <end position="143"/>
    </location>
</feature>
<dbReference type="PANTHER" id="PTHR12703">
    <property type="entry name" value="TRANSMEMBRANE PROTEIN 33"/>
    <property type="match status" value="1"/>
</dbReference>
<evidence type="ECO:0000256" key="4">
    <source>
        <dbReference type="ARBA" id="ARBA00023136"/>
    </source>
</evidence>
<proteinExistence type="predicted"/>
<dbReference type="EMBL" id="KV454001">
    <property type="protein sequence ID" value="ODQ48438.1"/>
    <property type="molecule type" value="Genomic_DNA"/>
</dbReference>
<keyword evidence="2 6" id="KW-0812">Transmembrane</keyword>
<gene>
    <name evidence="7" type="ORF">PICMEDRAFT_27914</name>
</gene>
<evidence type="ECO:0000256" key="5">
    <source>
        <dbReference type="SAM" id="MobiDB-lite"/>
    </source>
</evidence>
<feature type="transmembrane region" description="Helical" evidence="6">
    <location>
        <begin position="33"/>
        <end position="53"/>
    </location>
</feature>
<dbReference type="GO" id="GO:0071786">
    <property type="term" value="P:endoplasmic reticulum tubular network organization"/>
    <property type="evidence" value="ECO:0007669"/>
    <property type="project" value="TreeGrafter"/>
</dbReference>
<feature type="region of interest" description="Disordered" evidence="5">
    <location>
        <begin position="1"/>
        <end position="23"/>
    </location>
</feature>
<dbReference type="OrthoDB" id="5581259at2759"/>
<comment type="subcellular location">
    <subcellularLocation>
        <location evidence="1">Membrane</location>
        <topology evidence="1">Multi-pass membrane protein</topology>
    </subcellularLocation>
</comment>
<dbReference type="InterPro" id="IPR051645">
    <property type="entry name" value="PER33/POM33_regulator"/>
</dbReference>
<feature type="transmembrane region" description="Helical" evidence="6">
    <location>
        <begin position="65"/>
        <end position="82"/>
    </location>
</feature>
<evidence type="ECO:0000256" key="6">
    <source>
        <dbReference type="SAM" id="Phobius"/>
    </source>
</evidence>